<comment type="caution">
    <text evidence="2">The sequence shown here is derived from an EMBL/GenBank/DDBJ whole genome shotgun (WGS) entry which is preliminary data.</text>
</comment>
<reference evidence="2" key="1">
    <citation type="journal article" date="2023" name="PhytoFront">
        <title>Draft Genome Resources of Seven Strains of Tilletia horrida, Causal Agent of Kernel Smut of Rice.</title>
        <authorList>
            <person name="Khanal S."/>
            <person name="Antony Babu S."/>
            <person name="Zhou X.G."/>
        </authorList>
    </citation>
    <scope>NUCLEOTIDE SEQUENCE</scope>
    <source>
        <strain evidence="2">TX6</strain>
    </source>
</reference>
<feature type="region of interest" description="Disordered" evidence="1">
    <location>
        <begin position="255"/>
        <end position="314"/>
    </location>
</feature>
<feature type="compositionally biased region" description="Basic and acidic residues" evidence="1">
    <location>
        <begin position="135"/>
        <end position="153"/>
    </location>
</feature>
<feature type="region of interest" description="Disordered" evidence="1">
    <location>
        <begin position="438"/>
        <end position="502"/>
    </location>
</feature>
<protein>
    <recommendedName>
        <fullName evidence="4">Mediator complex subunit 16</fullName>
    </recommendedName>
</protein>
<sequence>MSDAKRRRIDVSSGGIPRSQHGPGPGHRRSLAASCRVTELTAEQLEAELFALHSGLPEHRTLAWSCKNLIAFASPIADPISTSVSHRERQKSDSGGVQDEGAIIRSGHEKKDGPGGGLLAAQGELAGASKLEQQQQHERNTQAQEDTVKEQAEARSRAFQAFLPPPAQSVTLRFVYLPDSQPPESKRRPALTAHKLFPSFSLLPPTSAVSSPTLISFSPSGRTLIAYFPASPLAKKLAAATRAGELAAGNQAHLQAHAQAQNTGQAGPVASSAAPNVPSRSGTGLTPALVSGSTGSSLQSQSVPPLDPSHVATSLAPSAGKGRLCIWTQGASMALNDWALRQIFFVEDDHIDGIHAEDEGTDQERKAGSSGAPAVPPGFVRLDGLAENVPVPIPATPISDADAVLEAASPGMPAIPVLKGGIKEIRWCNQGRNLFIHPDAAPAPVKPDSGEDAASGAGETKAKQPDPVRTSYIRDAARGPTFTTPDPDPKAAPQGSGSATDSDEEACFLFGMTGIVSVVHRKPSLVKTPTLGFAAPTTFSLTSTSLFESSIVPLGTQGGNEALDTEQSSNSGAAAATTRRITHLAVGGVPDEPLLLVACRIGSKLHPNRDSTQIGKNADFRHDQDGSGLASELKSASQSDSRGSMDPLGLMTTVTGLASGATDFTSASIESGLGLGIGLEVSLGFEAGRASGASEAIEDVFTVSEGMILLLELRLRTHGHLPSVVVRPLNPLPMPSIDALASPAVAPGDGILTHIQWLEYPSLAPSAASGTSPLQLLLVSSHAASTASAPASDQMDFMEVDDEAKPAHHSSIQKYVFQRQLDPLSEAFGSLECKKAELPHAKPDWTFVDAGLVIFEGRSLLSLIPAQDLLQHGCLATITKGPRYQTSWTWLDPASLQLVDLDDKSKPLAHLGSHERIGWAHSPSKVWAARTIGTGAERKVQLVTIPSGPKLAALDETTRKGLLLGRALRLGQSYDDLPLSFSKDSSALYDIVQTALVRAGIHNNNVPKKENNQNHRLQQLERVVEIHLLPRSGRTDRMRLFLELLLCLRLLRFNDLGSRIPHLPFRFDSIWPLLAQLSWVLQILNRMSRTAVYLEAESLASGEHEAATDKVLTKGPKFANNDPLLELLVLPAPRAIFVYIVQSLYRLAFWLLGDEAGPIPTNLNEGTDSNSATKGSSKSNQFGVRNRAYTQTVSDAVIAWRKLQVSEGEITPTLENFLGPAVRSTIAQQYELAADACRALLDASAIRLDRALKVLQQQGDNPARASQSRWLEELLAGDLSEDPSYRTLAAGWLHKTDGADPDLVPMFLSPEDLLDDVHALDRVTATAAATSLAQMARQNETRSKKPKHLGNSGKSGIGPDEHDVGLLSTDIVRKTCLQLRVLGFNQATAFGQPPSSSQAVPTVIKLCVRCGARTGTINLPPVLSKGLSVFESAFRERCLCGGSWWFLTA</sequence>
<evidence type="ECO:0000313" key="2">
    <source>
        <dbReference type="EMBL" id="KAK0557187.1"/>
    </source>
</evidence>
<feature type="compositionally biased region" description="Low complexity" evidence="1">
    <location>
        <begin position="119"/>
        <end position="128"/>
    </location>
</feature>
<accession>A0AAN6JUJ2</accession>
<feature type="region of interest" description="Disordered" evidence="1">
    <location>
        <begin position="1"/>
        <end position="30"/>
    </location>
</feature>
<evidence type="ECO:0000313" key="3">
    <source>
        <dbReference type="Proteomes" id="UP001176517"/>
    </source>
</evidence>
<feature type="region of interest" description="Disordered" evidence="1">
    <location>
        <begin position="1336"/>
        <end position="1360"/>
    </location>
</feature>
<gene>
    <name evidence="2" type="ORF">OC846_000637</name>
</gene>
<feature type="compositionally biased region" description="Low complexity" evidence="1">
    <location>
        <begin position="289"/>
        <end position="303"/>
    </location>
</feature>
<feature type="region of interest" description="Disordered" evidence="1">
    <location>
        <begin position="82"/>
        <end position="153"/>
    </location>
</feature>
<dbReference type="EMBL" id="JAPDMZ010000007">
    <property type="protein sequence ID" value="KAK0557187.1"/>
    <property type="molecule type" value="Genomic_DNA"/>
</dbReference>
<evidence type="ECO:0008006" key="4">
    <source>
        <dbReference type="Google" id="ProtNLM"/>
    </source>
</evidence>
<feature type="region of interest" description="Disordered" evidence="1">
    <location>
        <begin position="608"/>
        <end position="648"/>
    </location>
</feature>
<name>A0AAN6JUJ2_9BASI</name>
<organism evidence="2 3">
    <name type="scientific">Tilletia horrida</name>
    <dbReference type="NCBI Taxonomy" id="155126"/>
    <lineage>
        <taxon>Eukaryota</taxon>
        <taxon>Fungi</taxon>
        <taxon>Dikarya</taxon>
        <taxon>Basidiomycota</taxon>
        <taxon>Ustilaginomycotina</taxon>
        <taxon>Exobasidiomycetes</taxon>
        <taxon>Tilletiales</taxon>
        <taxon>Tilletiaceae</taxon>
        <taxon>Tilletia</taxon>
    </lineage>
</organism>
<proteinExistence type="predicted"/>
<dbReference type="Proteomes" id="UP001176517">
    <property type="component" value="Unassembled WGS sequence"/>
</dbReference>
<keyword evidence="3" id="KW-1185">Reference proteome</keyword>
<evidence type="ECO:0000256" key="1">
    <source>
        <dbReference type="SAM" id="MobiDB-lite"/>
    </source>
</evidence>